<evidence type="ECO:0000256" key="5">
    <source>
        <dbReference type="ARBA" id="ARBA00022833"/>
    </source>
</evidence>
<dbReference type="Proteomes" id="UP001500738">
    <property type="component" value="Unassembled WGS sequence"/>
</dbReference>
<evidence type="ECO:0000256" key="4">
    <source>
        <dbReference type="ARBA" id="ARBA00022801"/>
    </source>
</evidence>
<evidence type="ECO:0000313" key="11">
    <source>
        <dbReference type="Proteomes" id="UP001500738"/>
    </source>
</evidence>
<dbReference type="InterPro" id="IPR029062">
    <property type="entry name" value="Class_I_gatase-like"/>
</dbReference>
<protein>
    <submittedName>
        <fullName evidence="10">M14 family metallopeptidase</fullName>
    </submittedName>
</protein>
<keyword evidence="4" id="KW-0378">Hydrolase</keyword>
<keyword evidence="8" id="KW-0732">Signal</keyword>
<dbReference type="EMBL" id="BAAAFE010000001">
    <property type="protein sequence ID" value="GAA0860667.1"/>
    <property type="molecule type" value="Genomic_DNA"/>
</dbReference>
<keyword evidence="6" id="KW-0482">Metalloprotease</keyword>
<dbReference type="PANTHER" id="PTHR11705">
    <property type="entry name" value="PROTEASE FAMILY M14 CARBOXYPEPTIDASE A,B"/>
    <property type="match status" value="1"/>
</dbReference>
<organism evidence="10 11">
    <name type="scientific">Sphingopyxis soli</name>
    <dbReference type="NCBI Taxonomy" id="592051"/>
    <lineage>
        <taxon>Bacteria</taxon>
        <taxon>Pseudomonadati</taxon>
        <taxon>Pseudomonadota</taxon>
        <taxon>Alphaproteobacteria</taxon>
        <taxon>Sphingomonadales</taxon>
        <taxon>Sphingomonadaceae</taxon>
        <taxon>Sphingopyxis</taxon>
    </lineage>
</organism>
<evidence type="ECO:0000256" key="8">
    <source>
        <dbReference type="SAM" id="SignalP"/>
    </source>
</evidence>
<sequence length="928" mass="101319">MKRLAATAAFAWLMTTGAAIAGPPVPTPKEVLGHDMGEDRYVASYSETTIYWKRLAEVSDRIKLVDIGPTVEKRRQLMAIVSSPENLAMLDKYKDISERLGRAEGLTDAQARALAAEGKAVIWVDGGIHASETLTHSAIIQQVYDLVNSDDAEAKRIRDNVIMLFAANNPDGQELVANWYMRIKDPAKREAGFESLPKLYHAYVGHDNNRDFYMAEMPETQNISRVLFRDWRPQIVLNQHQTGPAGTVVFIPPFRDPFNFNFDPLVMTSLEEVGAAMQSRLLADGKRGGTSRDGAHYDTWYNGNLRSISYFHNAIGILTETIGKPVPIDIELVPERQLPGNNQPAPIAPQKWHIGQSLEYSMTINRAVLSYAASNREKLLFNIYRMGANSIARGSTDNWTMTPTRIAEMHAASAATGAKPVATRTRGSSSIDPRFYDAVMKNPANRDARAYVIDPGQRDYPTAIRFLNALIKLGVDVDRASAPFTANGKSWPAGTYFVRTAQAYRPHILDMFEPQDYPENFEYPGGPPIPPADATGYTPAFQMGVGFERVLDPLEVPSERISTLLSPTPGRIVGDGKAGYLVGHGANNSFILSNRLLKAGQSVSWLSQPVAVAGAAAEPGALWIPASPVATRIVEAAATELGLNVERAAAAPIGERDAMKRPRIALVDLYGGLMPTGWMRWIFDQHEFPFTIVYPQQLDAGKLRRDFDVVILPHAAFQPQSARASGDGMFRGRGDDKQPKPEEIPAEYRAWLGSVTPEKTVPALKAFVEDGGSLIAMGGSAQALALAMDLPVEDAVAETVDGKTARPPRSKFYVPGALVEASVDRNSPFAYGMPEKVDLFFDDSPVWKLKPGATGVEVPVRFAGVPKLKSGWAHGLERMGGAAAIVEVDRGKGRIVLIGPEVALRAQTHGAFKLLFNAIYLGAGHGRR</sequence>
<dbReference type="CDD" id="cd06240">
    <property type="entry name" value="M14-like"/>
    <property type="match status" value="1"/>
</dbReference>
<comment type="similarity">
    <text evidence="2">Belongs to the peptidase M14 family.</text>
</comment>
<keyword evidence="3" id="KW-0645">Protease</keyword>
<dbReference type="PANTHER" id="PTHR11705:SF143">
    <property type="entry name" value="SLL0236 PROTEIN"/>
    <property type="match status" value="1"/>
</dbReference>
<evidence type="ECO:0000256" key="7">
    <source>
        <dbReference type="SAM" id="MobiDB-lite"/>
    </source>
</evidence>
<dbReference type="Pfam" id="PF00246">
    <property type="entry name" value="Peptidase_M14"/>
    <property type="match status" value="1"/>
</dbReference>
<name>A0ABN1LUW8_9SPHN</name>
<accession>A0ABN1LUW8</accession>
<dbReference type="InterPro" id="IPR000834">
    <property type="entry name" value="Peptidase_M14"/>
</dbReference>
<gene>
    <name evidence="10" type="ORF">GCM10009115_00060</name>
</gene>
<dbReference type="SUPFAM" id="SSF52317">
    <property type="entry name" value="Class I glutamine amidotransferase-like"/>
    <property type="match status" value="1"/>
</dbReference>
<keyword evidence="11" id="KW-1185">Reference proteome</keyword>
<proteinExistence type="inferred from homology"/>
<evidence type="ECO:0000256" key="6">
    <source>
        <dbReference type="ARBA" id="ARBA00023049"/>
    </source>
</evidence>
<reference evidence="10 11" key="1">
    <citation type="journal article" date="2019" name="Int. J. Syst. Evol. Microbiol.">
        <title>The Global Catalogue of Microorganisms (GCM) 10K type strain sequencing project: providing services to taxonomists for standard genome sequencing and annotation.</title>
        <authorList>
            <consortium name="The Broad Institute Genomics Platform"/>
            <consortium name="The Broad Institute Genome Sequencing Center for Infectious Disease"/>
            <person name="Wu L."/>
            <person name="Ma J."/>
        </authorList>
    </citation>
    <scope>NUCLEOTIDE SEQUENCE [LARGE SCALE GENOMIC DNA]</scope>
    <source>
        <strain evidence="10 11">JCM 15910</strain>
    </source>
</reference>
<keyword evidence="5" id="KW-0862">Zinc</keyword>
<dbReference type="SUPFAM" id="SSF53187">
    <property type="entry name" value="Zn-dependent exopeptidases"/>
    <property type="match status" value="1"/>
</dbReference>
<feature type="compositionally biased region" description="Basic and acidic residues" evidence="7">
    <location>
        <begin position="730"/>
        <end position="741"/>
    </location>
</feature>
<feature type="domain" description="Peptidase M14" evidence="9">
    <location>
        <begin position="52"/>
        <end position="261"/>
    </location>
</feature>
<evidence type="ECO:0000313" key="10">
    <source>
        <dbReference type="EMBL" id="GAA0860667.1"/>
    </source>
</evidence>
<evidence type="ECO:0000259" key="9">
    <source>
        <dbReference type="Pfam" id="PF00246"/>
    </source>
</evidence>
<dbReference type="RefSeq" id="WP_215350439.1">
    <property type="nucleotide sequence ID" value="NZ_BAAAFE010000001.1"/>
</dbReference>
<comment type="caution">
    <text evidence="10">The sequence shown here is derived from an EMBL/GenBank/DDBJ whole genome shotgun (WGS) entry which is preliminary data.</text>
</comment>
<feature type="signal peptide" evidence="8">
    <location>
        <begin position="1"/>
        <end position="21"/>
    </location>
</feature>
<feature type="chain" id="PRO_5047158942" evidence="8">
    <location>
        <begin position="22"/>
        <end position="928"/>
    </location>
</feature>
<evidence type="ECO:0000256" key="1">
    <source>
        <dbReference type="ARBA" id="ARBA00001947"/>
    </source>
</evidence>
<evidence type="ECO:0000256" key="3">
    <source>
        <dbReference type="ARBA" id="ARBA00022670"/>
    </source>
</evidence>
<comment type="cofactor">
    <cofactor evidence="1">
        <name>Zn(2+)</name>
        <dbReference type="ChEBI" id="CHEBI:29105"/>
    </cofactor>
</comment>
<evidence type="ECO:0000256" key="2">
    <source>
        <dbReference type="ARBA" id="ARBA00005988"/>
    </source>
</evidence>
<dbReference type="Gene3D" id="3.40.630.10">
    <property type="entry name" value="Zn peptidases"/>
    <property type="match status" value="1"/>
</dbReference>
<feature type="region of interest" description="Disordered" evidence="7">
    <location>
        <begin position="722"/>
        <end position="741"/>
    </location>
</feature>